<dbReference type="Proteomes" id="UP001152797">
    <property type="component" value="Unassembled WGS sequence"/>
</dbReference>
<dbReference type="AlphaFoldDB" id="A0A9P1GQH9"/>
<dbReference type="EMBL" id="CAMXCT020006734">
    <property type="protein sequence ID" value="CAL1172545.1"/>
    <property type="molecule type" value="Genomic_DNA"/>
</dbReference>
<organism evidence="3">
    <name type="scientific">Cladocopium goreaui</name>
    <dbReference type="NCBI Taxonomy" id="2562237"/>
    <lineage>
        <taxon>Eukaryota</taxon>
        <taxon>Sar</taxon>
        <taxon>Alveolata</taxon>
        <taxon>Dinophyceae</taxon>
        <taxon>Suessiales</taxon>
        <taxon>Symbiodiniaceae</taxon>
        <taxon>Cladocopium</taxon>
    </lineage>
</organism>
<dbReference type="PANTHER" id="PTHR47936:SF1">
    <property type="entry name" value="PENTATRICOPEPTIDE REPEAT-CONTAINING PROTEIN GUN1, CHLOROPLASTIC"/>
    <property type="match status" value="1"/>
</dbReference>
<gene>
    <name evidence="3" type="ORF">C1SCF055_LOCUS43686</name>
</gene>
<dbReference type="OrthoDB" id="411857at2759"/>
<evidence type="ECO:0000313" key="5">
    <source>
        <dbReference type="Proteomes" id="UP001152797"/>
    </source>
</evidence>
<protein>
    <submittedName>
        <fullName evidence="4">Pentatricopeptide repeat-containing protein GUN1, chloroplastic (Pentatricopeptide repeat-containing protein At2g31400) (Protein GENOMES UNCOUPLED 1)</fullName>
    </submittedName>
</protein>
<dbReference type="EMBL" id="CAMXCT010006734">
    <property type="protein sequence ID" value="CAI4019170.1"/>
    <property type="molecule type" value="Genomic_DNA"/>
</dbReference>
<keyword evidence="1" id="KW-0677">Repeat</keyword>
<proteinExistence type="predicted"/>
<reference evidence="4 5" key="2">
    <citation type="submission" date="2024-05" db="EMBL/GenBank/DDBJ databases">
        <authorList>
            <person name="Chen Y."/>
            <person name="Shah S."/>
            <person name="Dougan E. K."/>
            <person name="Thang M."/>
            <person name="Chan C."/>
        </authorList>
    </citation>
    <scope>NUCLEOTIDE SEQUENCE [LARGE SCALE GENOMIC DNA]</scope>
</reference>
<comment type="caution">
    <text evidence="3">The sequence shown here is derived from an EMBL/GenBank/DDBJ whole genome shotgun (WGS) entry which is preliminary data.</text>
</comment>
<dbReference type="Pfam" id="PF13812">
    <property type="entry name" value="PPR_3"/>
    <property type="match status" value="1"/>
</dbReference>
<dbReference type="Gene3D" id="1.25.40.10">
    <property type="entry name" value="Tetratricopeptide repeat domain"/>
    <property type="match status" value="1"/>
</dbReference>
<accession>A0A9P1GQH9</accession>
<evidence type="ECO:0000313" key="3">
    <source>
        <dbReference type="EMBL" id="CAI4019170.1"/>
    </source>
</evidence>
<feature type="repeat" description="PPR" evidence="2">
    <location>
        <begin position="100"/>
        <end position="134"/>
    </location>
</feature>
<keyword evidence="5" id="KW-1185">Reference proteome</keyword>
<evidence type="ECO:0000313" key="4">
    <source>
        <dbReference type="EMBL" id="CAL4806482.1"/>
    </source>
</evidence>
<sequence length="296" mass="32512">MELFVLPHIPGETTSSLPSRLHRRSRFHGFPCCKKGYLPVAGATFALAAARRGRFSKAVVRRVDPDPVAFCPPSAYAPEADDLDYWQYPEYDFLNYEAWDMDGYLALLQDASAGGDWQHASSLLEEMRSHGLQPDVPCYSLVLQACRRGGGGSKASEVLEEMWKKELLPTPSCYGDAIAACHEEGREDLVGQLQGSLSSGAWDQRPRRGTTNSMRSQQVFLRWAGLGVGVGPAGTAFPVGAKARDWLGQRGRDDGPLPRNSSAGTDKVRQWTMLAGHPASESLNFVHRLRFCLASL</sequence>
<reference evidence="3" key="1">
    <citation type="submission" date="2022-10" db="EMBL/GenBank/DDBJ databases">
        <authorList>
            <person name="Chen Y."/>
            <person name="Dougan E. K."/>
            <person name="Chan C."/>
            <person name="Rhodes N."/>
            <person name="Thang M."/>
        </authorList>
    </citation>
    <scope>NUCLEOTIDE SEQUENCE</scope>
</reference>
<dbReference type="InterPro" id="IPR002885">
    <property type="entry name" value="PPR_rpt"/>
</dbReference>
<dbReference type="InterPro" id="IPR011990">
    <property type="entry name" value="TPR-like_helical_dom_sf"/>
</dbReference>
<dbReference type="PANTHER" id="PTHR47936">
    <property type="entry name" value="PPR_LONG DOMAIN-CONTAINING PROTEIN"/>
    <property type="match status" value="1"/>
</dbReference>
<dbReference type="EMBL" id="CAMXCT030006734">
    <property type="protein sequence ID" value="CAL4806482.1"/>
    <property type="molecule type" value="Genomic_DNA"/>
</dbReference>
<evidence type="ECO:0000256" key="2">
    <source>
        <dbReference type="PROSITE-ProRule" id="PRU00708"/>
    </source>
</evidence>
<evidence type="ECO:0000256" key="1">
    <source>
        <dbReference type="ARBA" id="ARBA00022737"/>
    </source>
</evidence>
<feature type="repeat" description="PPR" evidence="2">
    <location>
        <begin position="135"/>
        <end position="169"/>
    </location>
</feature>
<name>A0A9P1GQH9_9DINO</name>
<dbReference type="PROSITE" id="PS51375">
    <property type="entry name" value="PPR"/>
    <property type="match status" value="2"/>
</dbReference>